<keyword evidence="5" id="KW-1229">Viral tail sheath protein</keyword>
<evidence type="ECO:0000256" key="7">
    <source>
        <dbReference type="ARBA" id="ARBA00023296"/>
    </source>
</evidence>
<evidence type="ECO:0000256" key="2">
    <source>
        <dbReference type="ARBA" id="ARBA00022595"/>
    </source>
</evidence>
<keyword evidence="3" id="KW-1227">Viral tail protein</keyword>
<keyword evidence="6" id="KW-1171">Viral genome ejection through host cell envelope</keyword>
<dbReference type="Pfam" id="PF17482">
    <property type="entry name" value="Phage_sheath_1C"/>
    <property type="match status" value="1"/>
</dbReference>
<evidence type="ECO:0000259" key="8">
    <source>
        <dbReference type="Pfam" id="PF17482"/>
    </source>
</evidence>
<dbReference type="PANTHER" id="PTHR35861">
    <property type="match status" value="1"/>
</dbReference>
<dbReference type="EMBL" id="LR798356">
    <property type="protein sequence ID" value="CAB5226168.1"/>
    <property type="molecule type" value="Genomic_DNA"/>
</dbReference>
<evidence type="ECO:0000256" key="1">
    <source>
        <dbReference type="ARBA" id="ARBA00008005"/>
    </source>
</evidence>
<keyword evidence="5" id="KW-0946">Virion</keyword>
<feature type="domain" description="Tail sheath protein C-terminal" evidence="8">
    <location>
        <begin position="497"/>
        <end position="601"/>
    </location>
</feature>
<dbReference type="GO" id="GO:0099000">
    <property type="term" value="P:symbiont genome ejection through host cell envelope, contractile tail mechanism"/>
    <property type="evidence" value="ECO:0007669"/>
    <property type="project" value="UniProtKB-KW"/>
</dbReference>
<dbReference type="InterPro" id="IPR020287">
    <property type="entry name" value="Tail_sheath_C"/>
</dbReference>
<evidence type="ECO:0000256" key="3">
    <source>
        <dbReference type="ARBA" id="ARBA00022732"/>
    </source>
</evidence>
<sequence length="610" mass="65074">MATVYGTPGVYIKESNPTTTPIITVGTGVTAFFGFTKKGPVQKPVAVASYKDYLKVFGGCYKTENLDLCVKAFFDNGGSKAYIVRLTAINGDSLVGSPSSATIGEFTFKAGYKGFQAFGEEGDKLKVSLKLNSKYVANANGDLKANASIGALFILMKQVIGISAGTILKIAEGGTTEYLEVTKVETTVVAGAVQNKVFLASALDSAFTTGCTINSLHYDLKVKDSADNVLETFKQVSLNPFASDYIGLVINDDVAGSSFIMVDDAQFDYSLDAPEFVGVTSLAETVQALVFGQSEKLSFDSDSFIGNSTKGYGLHALDNVNDFSLIVAPQSTDNSDGLIRANEIFHSALLSYAETRGKFAILDAPKGLTPSEIDSYRKATLGVDSYWGALYYPHIKVQDPARPGQSATITIPPCGHIAGLFAKVDGIPAPEGGVSSAAAGLNKFGQLSGLVALERVVSDAEQEFLNPAGVNCIRLLDLATGGKGIFVFGARTLSSLPQYLYIPLRRTMNFIQETVRLSTKQYLFQKNNPALWSILSNNISAFLTGMWNNGQLAGSNVKDAFFVKIDASTNSQEDINQGILSGEIGVAFQRPAEFIVFTFTQTQSGGSIQE</sequence>
<organism evidence="9">
    <name type="scientific">uncultured Caudovirales phage</name>
    <dbReference type="NCBI Taxonomy" id="2100421"/>
    <lineage>
        <taxon>Viruses</taxon>
        <taxon>Duplodnaviria</taxon>
        <taxon>Heunggongvirae</taxon>
        <taxon>Uroviricota</taxon>
        <taxon>Caudoviricetes</taxon>
        <taxon>Peduoviridae</taxon>
        <taxon>Maltschvirus</taxon>
        <taxon>Maltschvirus maltsch</taxon>
    </lineage>
</organism>
<accession>A0A6J7X5P4</accession>
<keyword evidence="4" id="KW-1242">Viral contractile tail ejection system</keyword>
<protein>
    <submittedName>
        <fullName evidence="9">Phage tail sheath C-terminal domain containing protein</fullName>
    </submittedName>
</protein>
<comment type="similarity">
    <text evidence="1">Belongs to the myoviridae tail sheath protein family.</text>
</comment>
<evidence type="ECO:0000313" key="9">
    <source>
        <dbReference type="EMBL" id="CAB5226168.1"/>
    </source>
</evidence>
<gene>
    <name evidence="9" type="ORF">UFOVP755_73</name>
</gene>
<dbReference type="Gene3D" id="3.40.50.11780">
    <property type="match status" value="2"/>
</dbReference>
<keyword evidence="2" id="KW-1162">Viral penetration into host cytoplasm</keyword>
<keyword evidence="7" id="KW-1160">Virus entry into host cell</keyword>
<dbReference type="GO" id="GO:0098027">
    <property type="term" value="C:virus tail, sheath"/>
    <property type="evidence" value="ECO:0007669"/>
    <property type="project" value="UniProtKB-KW"/>
</dbReference>
<evidence type="ECO:0000256" key="5">
    <source>
        <dbReference type="ARBA" id="ARBA00023003"/>
    </source>
</evidence>
<reference evidence="9" key="1">
    <citation type="submission" date="2020-05" db="EMBL/GenBank/DDBJ databases">
        <authorList>
            <person name="Chiriac C."/>
            <person name="Salcher M."/>
            <person name="Ghai R."/>
            <person name="Kavagutti S V."/>
        </authorList>
    </citation>
    <scope>NUCLEOTIDE SEQUENCE</scope>
</reference>
<dbReference type="PANTHER" id="PTHR35861:SF1">
    <property type="entry name" value="PHAGE TAIL SHEATH PROTEIN"/>
    <property type="match status" value="1"/>
</dbReference>
<dbReference type="InterPro" id="IPR052042">
    <property type="entry name" value="Tail_sheath_structural"/>
</dbReference>
<evidence type="ECO:0000256" key="6">
    <source>
        <dbReference type="ARBA" id="ARBA00023009"/>
    </source>
</evidence>
<evidence type="ECO:0000256" key="4">
    <source>
        <dbReference type="ARBA" id="ARBA00022766"/>
    </source>
</evidence>
<proteinExistence type="inferred from homology"/>
<name>A0A6J7X5P4_9CAUD</name>